<accession>A0A4C1URP1</accession>
<dbReference type="AlphaFoldDB" id="A0A4C1URP1"/>
<keyword evidence="2" id="KW-1185">Reference proteome</keyword>
<protein>
    <submittedName>
        <fullName evidence="1">Uncharacterized protein</fullName>
    </submittedName>
</protein>
<evidence type="ECO:0000313" key="2">
    <source>
        <dbReference type="Proteomes" id="UP000299102"/>
    </source>
</evidence>
<evidence type="ECO:0000313" key="1">
    <source>
        <dbReference type="EMBL" id="GBP29131.1"/>
    </source>
</evidence>
<dbReference type="Proteomes" id="UP000299102">
    <property type="component" value="Unassembled WGS sequence"/>
</dbReference>
<dbReference type="EMBL" id="BGZK01000216">
    <property type="protein sequence ID" value="GBP29131.1"/>
    <property type="molecule type" value="Genomic_DNA"/>
</dbReference>
<proteinExistence type="predicted"/>
<sequence>MKGDRPAARPIYSDWQHRTRSLARVARTRLRGVAHANDTRGDVQININRINPGAMSSEANSHKAIARSPAAPAPLVSVRDNDSTSSRQMNEVHKQNMCVHANDDHLARAPSEMGVGIVSFRPNSLEVVNQNSLKYNARKLCRCEVSHESVSQWRKMGSRREKVVSGRVIPAHCIICRQFRAYTARNPRTGLRRVELQTSDSRKLCLPSRKLIRSKGMKEGRRVGVGVLITLTQRDDYLEYFRNLHGNPRHRFTLSIPTASRGQKLVFKKKVFERSTPLRIQVISHPPYVIDDVIGPRALVERDADTSTCSSVVTSGHIFLIAGATQTRRSLHVAPHGIPTGHDRTMRAPRRCRCSKRPAARTLFYKYTKTQPARAASIRGGGGGLYTVVDVKRIERWGCGGGAGFASRQADVPGVDRRRCRPPLARYPRPGRPLPPLRAACCFNAPAVDRIIVTHAGASQA</sequence>
<gene>
    <name evidence="1" type="ORF">EVAR_17668_1</name>
</gene>
<comment type="caution">
    <text evidence="1">The sequence shown here is derived from an EMBL/GenBank/DDBJ whole genome shotgun (WGS) entry which is preliminary data.</text>
</comment>
<name>A0A4C1URP1_EUMVA</name>
<reference evidence="1 2" key="1">
    <citation type="journal article" date="2019" name="Commun. Biol.">
        <title>The bagworm genome reveals a unique fibroin gene that provides high tensile strength.</title>
        <authorList>
            <person name="Kono N."/>
            <person name="Nakamura H."/>
            <person name="Ohtoshi R."/>
            <person name="Tomita M."/>
            <person name="Numata K."/>
            <person name="Arakawa K."/>
        </authorList>
    </citation>
    <scope>NUCLEOTIDE SEQUENCE [LARGE SCALE GENOMIC DNA]</scope>
</reference>
<organism evidence="1 2">
    <name type="scientific">Eumeta variegata</name>
    <name type="common">Bagworm moth</name>
    <name type="synonym">Eumeta japonica</name>
    <dbReference type="NCBI Taxonomy" id="151549"/>
    <lineage>
        <taxon>Eukaryota</taxon>
        <taxon>Metazoa</taxon>
        <taxon>Ecdysozoa</taxon>
        <taxon>Arthropoda</taxon>
        <taxon>Hexapoda</taxon>
        <taxon>Insecta</taxon>
        <taxon>Pterygota</taxon>
        <taxon>Neoptera</taxon>
        <taxon>Endopterygota</taxon>
        <taxon>Lepidoptera</taxon>
        <taxon>Glossata</taxon>
        <taxon>Ditrysia</taxon>
        <taxon>Tineoidea</taxon>
        <taxon>Psychidae</taxon>
        <taxon>Oiketicinae</taxon>
        <taxon>Eumeta</taxon>
    </lineage>
</organism>